<evidence type="ECO:0000313" key="2">
    <source>
        <dbReference type="Proteomes" id="UP000831534"/>
    </source>
</evidence>
<dbReference type="Gene3D" id="3.60.10.10">
    <property type="entry name" value="Endonuclease/exonuclease/phosphatase"/>
    <property type="match status" value="1"/>
</dbReference>
<dbReference type="Proteomes" id="UP000831534">
    <property type="component" value="Chromosome"/>
</dbReference>
<dbReference type="InterPro" id="IPR036691">
    <property type="entry name" value="Endo/exonu/phosph_ase_sf"/>
</dbReference>
<reference evidence="1" key="1">
    <citation type="submission" date="2021-12" db="EMBL/GenBank/DDBJ databases">
        <authorList>
            <person name="Veyrier F.J."/>
        </authorList>
    </citation>
    <scope>NUCLEOTIDE SEQUENCE</scope>
    <source>
        <strain evidence="1">17694</strain>
    </source>
</reference>
<gene>
    <name evidence="1" type="ORF">LVJ77_08470</name>
</gene>
<evidence type="ECO:0000313" key="1">
    <source>
        <dbReference type="EMBL" id="UOP04364.1"/>
    </source>
</evidence>
<dbReference type="AlphaFoldDB" id="A0A8T9MTE6"/>
<reference evidence="1" key="2">
    <citation type="journal article" date="2022" name="Res Sq">
        <title>Evolution of multicellular longitudinally dividing oral cavity symbionts (Neisseriaceae).</title>
        <authorList>
            <person name="Nyongesa S."/>
            <person name="Weber P."/>
            <person name="Bernet E."/>
            <person name="Pullido F."/>
            <person name="Nieckarz M."/>
            <person name="Delaby M."/>
            <person name="Nieves C."/>
            <person name="Viehboeck T."/>
            <person name="Krause N."/>
            <person name="Rivera-Millot A."/>
            <person name="Nakamura A."/>
            <person name="Vischer N."/>
            <person name="VanNieuwenhze M."/>
            <person name="Brun Y."/>
            <person name="Cava F."/>
            <person name="Bulgheresi S."/>
            <person name="Veyrier F."/>
        </authorList>
    </citation>
    <scope>NUCLEOTIDE SEQUENCE</scope>
    <source>
        <strain evidence="1">17694</strain>
    </source>
</reference>
<organism evidence="1 2">
    <name type="scientific">Conchiformibius kuhniae</name>
    <dbReference type="NCBI Taxonomy" id="211502"/>
    <lineage>
        <taxon>Bacteria</taxon>
        <taxon>Pseudomonadati</taxon>
        <taxon>Pseudomonadota</taxon>
        <taxon>Betaproteobacteria</taxon>
        <taxon>Neisseriales</taxon>
        <taxon>Neisseriaceae</taxon>
        <taxon>Conchiformibius</taxon>
    </lineage>
</organism>
<keyword evidence="2" id="KW-1185">Reference proteome</keyword>
<accession>A0A8T9MTE6</accession>
<evidence type="ECO:0008006" key="3">
    <source>
        <dbReference type="Google" id="ProtNLM"/>
    </source>
</evidence>
<proteinExistence type="predicted"/>
<dbReference type="SUPFAM" id="SSF56219">
    <property type="entry name" value="DNase I-like"/>
    <property type="match status" value="1"/>
</dbReference>
<name>A0A8T9MTE6_9NEIS</name>
<dbReference type="EMBL" id="CP091521">
    <property type="protein sequence ID" value="UOP04364.1"/>
    <property type="molecule type" value="Genomic_DNA"/>
</dbReference>
<sequence>MRILSYNIQAAIGANSYFSYVSRLHRQVLPDPAKTGNLQRIAAYIAAFDAVCIQEIDLGGLRNGFRCQAAQLCQAAGFAHHVAQTNRVVGQLSRHGNLILCRTPCARSSAKHCPRASKGAAYLPPPPTPRTANWYWQTST</sequence>
<protein>
    <recommendedName>
        <fullName evidence="3">Endonuclease/exonuclease/phosphatase domain-containing protein</fullName>
    </recommendedName>
</protein>